<feature type="region of interest" description="Disordered" evidence="1">
    <location>
        <begin position="388"/>
        <end position="593"/>
    </location>
</feature>
<organism evidence="2 3">
    <name type="scientific">Penicillium vulpinum</name>
    <dbReference type="NCBI Taxonomy" id="29845"/>
    <lineage>
        <taxon>Eukaryota</taxon>
        <taxon>Fungi</taxon>
        <taxon>Dikarya</taxon>
        <taxon>Ascomycota</taxon>
        <taxon>Pezizomycotina</taxon>
        <taxon>Eurotiomycetes</taxon>
        <taxon>Eurotiomycetidae</taxon>
        <taxon>Eurotiales</taxon>
        <taxon>Aspergillaceae</taxon>
        <taxon>Penicillium</taxon>
    </lineage>
</organism>
<feature type="region of interest" description="Disordered" evidence="1">
    <location>
        <begin position="608"/>
        <end position="635"/>
    </location>
</feature>
<dbReference type="OrthoDB" id="4506111at2759"/>
<protein>
    <submittedName>
        <fullName evidence="2">Uncharacterized protein</fullName>
    </submittedName>
</protein>
<evidence type="ECO:0000313" key="3">
    <source>
        <dbReference type="Proteomes" id="UP000191518"/>
    </source>
</evidence>
<comment type="caution">
    <text evidence="2">The sequence shown here is derived from an EMBL/GenBank/DDBJ whole genome shotgun (WGS) entry which is preliminary data.</text>
</comment>
<dbReference type="AlphaFoldDB" id="A0A1V6SAL7"/>
<feature type="compositionally biased region" description="Basic residues" evidence="1">
    <location>
        <begin position="119"/>
        <end position="132"/>
    </location>
</feature>
<dbReference type="EMBL" id="MDYP01000003">
    <property type="protein sequence ID" value="OQE10810.1"/>
    <property type="molecule type" value="Genomic_DNA"/>
</dbReference>
<feature type="compositionally biased region" description="Basic and acidic residues" evidence="1">
    <location>
        <begin position="37"/>
        <end position="80"/>
    </location>
</feature>
<gene>
    <name evidence="2" type="ORF">PENVUL_c003G06057</name>
</gene>
<name>A0A1V6SAL7_9EURO</name>
<feature type="region of interest" description="Disordered" evidence="1">
    <location>
        <begin position="805"/>
        <end position="857"/>
    </location>
</feature>
<sequence>MVTTRGMAMGTGPKVKPPPAKPSEAEKAAKAARIKAKREEKKAERAATKALNDAKKAAAKADKDAEKAAAKAKKDAEKAAKAANTKNSAKRTVAAKTKATKAIKVTKAAKVTKAVKTTKTTKKAKAANKRARAATVEAPANQHDEDEDEDEEEDKGDHHEPQAKRRKIANPAHERLYGAIGPPKPRPAFEIGKWDYMRKTDIPGAVVNKDNRSLPHIWIGGSAPQPRWVVTQSETIGAPRKQYTSNTKSTRREIGDLQWTFEEGDFQKWTGLEYPALYEIAYLCLESTLVDTEIREQIYDSLAEGLLPKDVTIGNTWYPALPPVPITRYFTAGSSRQTSRKSSNAVTGFYFNDYQRPNMAVRPYIDRHVPPPPRAAAANIYDRPRLENWPAAPRSASPDVESERGSEESQSVKSRNPSVTEEAMDRNEEGVYSEPTTPTSLMNEQNNEQDGELDSDQEGEESQSAGSRRASVSGESDLEQDQEGTYSEPTTPPPLEDIEKTAQTDTISEDGSIFGDGNDYDNDVRAEPNSARDSQEPNSPFSGSGSDSEVSASSKTSEPRKFKAADDNSAQSTNSLYPVSHDGHDGLFSPGQIDRYYSERNTVFEQERLGGLEHHEALERKSQAQLSSNPGKERLTSIDARLLQEAKEKNHEMRELTESSKRMRAESPSTRSPPATRRKTAAETRVDETMSFVGQEKRDEMRAAAAEKVSDRPPVALLKKTTGTRAGARQADAPSPEILPNLQDGFLEQTKAYLNDPIQRRKHFPDPIAVRRARVWAGEELVGHEIKPTVDATLPPWAEIHRPFSQWKDPIGITPAPAARTKVSRSKKRNKGQGKRRPKPASAKEQSISSARWSSFN</sequence>
<feature type="compositionally biased region" description="Acidic residues" evidence="1">
    <location>
        <begin position="447"/>
        <end position="461"/>
    </location>
</feature>
<feature type="compositionally biased region" description="Polar residues" evidence="1">
    <location>
        <begin position="568"/>
        <end position="577"/>
    </location>
</feature>
<feature type="compositionally biased region" description="Low complexity" evidence="1">
    <location>
        <begin position="81"/>
        <end position="118"/>
    </location>
</feature>
<evidence type="ECO:0000313" key="2">
    <source>
        <dbReference type="EMBL" id="OQE10810.1"/>
    </source>
</evidence>
<keyword evidence="3" id="KW-1185">Reference proteome</keyword>
<feature type="compositionally biased region" description="Polar residues" evidence="1">
    <location>
        <begin position="408"/>
        <end position="419"/>
    </location>
</feature>
<feature type="compositionally biased region" description="Basic residues" evidence="1">
    <location>
        <begin position="822"/>
        <end position="839"/>
    </location>
</feature>
<feature type="compositionally biased region" description="Acidic residues" evidence="1">
    <location>
        <begin position="144"/>
        <end position="154"/>
    </location>
</feature>
<feature type="compositionally biased region" description="Polar residues" evidence="1">
    <location>
        <begin position="844"/>
        <end position="857"/>
    </location>
</feature>
<feature type="compositionally biased region" description="Basic and acidic residues" evidence="1">
    <location>
        <begin position="647"/>
        <end position="665"/>
    </location>
</feature>
<evidence type="ECO:0000256" key="1">
    <source>
        <dbReference type="SAM" id="MobiDB-lite"/>
    </source>
</evidence>
<feature type="compositionally biased region" description="Basic and acidic residues" evidence="1">
    <location>
        <begin position="608"/>
        <end position="622"/>
    </location>
</feature>
<accession>A0A1V6SAL7</accession>
<dbReference type="Proteomes" id="UP000191518">
    <property type="component" value="Unassembled WGS sequence"/>
</dbReference>
<proteinExistence type="predicted"/>
<feature type="region of interest" description="Disordered" evidence="1">
    <location>
        <begin position="647"/>
        <end position="740"/>
    </location>
</feature>
<feature type="region of interest" description="Disordered" evidence="1">
    <location>
        <begin position="1"/>
        <end position="184"/>
    </location>
</feature>
<feature type="compositionally biased region" description="Polar residues" evidence="1">
    <location>
        <begin position="434"/>
        <end position="446"/>
    </location>
</feature>
<reference evidence="3" key="1">
    <citation type="journal article" date="2017" name="Nat. Microbiol.">
        <title>Global analysis of biosynthetic gene clusters reveals vast potential of secondary metabolite production in Penicillium species.</title>
        <authorList>
            <person name="Nielsen J.C."/>
            <person name="Grijseels S."/>
            <person name="Prigent S."/>
            <person name="Ji B."/>
            <person name="Dainat J."/>
            <person name="Nielsen K.F."/>
            <person name="Frisvad J.C."/>
            <person name="Workman M."/>
            <person name="Nielsen J."/>
        </authorList>
    </citation>
    <scope>NUCLEOTIDE SEQUENCE [LARGE SCALE GENOMIC DNA]</scope>
    <source>
        <strain evidence="3">IBT 29486</strain>
    </source>
</reference>
<feature type="compositionally biased region" description="Basic and acidic residues" evidence="1">
    <location>
        <begin position="557"/>
        <end position="566"/>
    </location>
</feature>
<feature type="compositionally biased region" description="Low complexity" evidence="1">
    <location>
        <begin position="539"/>
        <end position="554"/>
    </location>
</feature>